<protein>
    <submittedName>
        <fullName evidence="2">Uncharacterized protein</fullName>
    </submittedName>
</protein>
<reference evidence="2 3" key="1">
    <citation type="submission" date="2018-10" db="EMBL/GenBank/DDBJ databases">
        <title>Isolation, diversity and antibacterial activity of antinobacteria from the wheat rhizosphere soil.</title>
        <authorList>
            <person name="Sun T."/>
        </authorList>
    </citation>
    <scope>NUCLEOTIDE SEQUENCE [LARGE SCALE GENOMIC DNA]</scope>
    <source>
        <strain evidence="2 3">SJ-23</strain>
    </source>
</reference>
<proteinExistence type="predicted"/>
<comment type="caution">
    <text evidence="2">The sequence shown here is derived from an EMBL/GenBank/DDBJ whole genome shotgun (WGS) entry which is preliminary data.</text>
</comment>
<gene>
    <name evidence="2" type="ORF">EDM22_11740</name>
</gene>
<keyword evidence="1" id="KW-1133">Transmembrane helix</keyword>
<dbReference type="EMBL" id="RHHB01000023">
    <property type="protein sequence ID" value="RNB47773.1"/>
    <property type="molecule type" value="Genomic_DNA"/>
</dbReference>
<keyword evidence="1" id="KW-0812">Transmembrane</keyword>
<evidence type="ECO:0000256" key="1">
    <source>
        <dbReference type="SAM" id="Phobius"/>
    </source>
</evidence>
<feature type="transmembrane region" description="Helical" evidence="1">
    <location>
        <begin position="61"/>
        <end position="80"/>
    </location>
</feature>
<dbReference type="AlphaFoldDB" id="A0A3M8A942"/>
<keyword evidence="1" id="KW-0472">Membrane</keyword>
<dbReference type="OrthoDB" id="3825761at2"/>
<keyword evidence="3" id="KW-1185">Reference proteome</keyword>
<accession>A0A3M8A942</accession>
<feature type="transmembrane region" description="Helical" evidence="1">
    <location>
        <begin position="113"/>
        <end position="134"/>
    </location>
</feature>
<feature type="transmembrane region" description="Helical" evidence="1">
    <location>
        <begin position="86"/>
        <end position="106"/>
    </location>
</feature>
<dbReference type="Proteomes" id="UP000275048">
    <property type="component" value="Unassembled WGS sequence"/>
</dbReference>
<feature type="transmembrane region" description="Helical" evidence="1">
    <location>
        <begin position="149"/>
        <end position="170"/>
    </location>
</feature>
<evidence type="ECO:0000313" key="2">
    <source>
        <dbReference type="EMBL" id="RNB47773.1"/>
    </source>
</evidence>
<name>A0A3M8A942_9MICO</name>
<evidence type="ECO:0000313" key="3">
    <source>
        <dbReference type="Proteomes" id="UP000275048"/>
    </source>
</evidence>
<organism evidence="2 3">
    <name type="scientific">Agromyces tardus</name>
    <dbReference type="NCBI Taxonomy" id="2583849"/>
    <lineage>
        <taxon>Bacteria</taxon>
        <taxon>Bacillati</taxon>
        <taxon>Actinomycetota</taxon>
        <taxon>Actinomycetes</taxon>
        <taxon>Micrococcales</taxon>
        <taxon>Microbacteriaceae</taxon>
        <taxon>Agromyces</taxon>
    </lineage>
</organism>
<feature type="transmembrane region" description="Helical" evidence="1">
    <location>
        <begin position="30"/>
        <end position="49"/>
    </location>
</feature>
<sequence>MAGLAWAAAFRGFMAGLAGGASAFDWYGTYVAILLPGVIAGVGLGWAEYLRRTGGRPHWRWLALSVLAFTVAPLTMPGAFEALFTQGLGGGAIAVPLAALAGGYALARNGPLWARIGCGILAALVLAALAALPFGDATSRLAHDLPRGVWVATLAASCFAVLCIACMIPFRRVDRVRIPPRGDRASG</sequence>